<dbReference type="PANTHER" id="PTHR43163:SF6">
    <property type="entry name" value="DIPEPTIDE TRANSPORT SYSTEM PERMEASE PROTEIN DPPB-RELATED"/>
    <property type="match status" value="1"/>
</dbReference>
<reference evidence="9" key="2">
    <citation type="submission" date="2020-09" db="EMBL/GenBank/DDBJ databases">
        <authorList>
            <person name="Sun Q."/>
            <person name="Zhou Y."/>
        </authorList>
    </citation>
    <scope>NUCLEOTIDE SEQUENCE</scope>
    <source>
        <strain evidence="9">CGMCC 4.7306</strain>
    </source>
</reference>
<keyword evidence="6 7" id="KW-0472">Membrane</keyword>
<keyword evidence="5 7" id="KW-1133">Transmembrane helix</keyword>
<dbReference type="GO" id="GO:0005886">
    <property type="term" value="C:plasma membrane"/>
    <property type="evidence" value="ECO:0007669"/>
    <property type="project" value="UniProtKB-SubCell"/>
</dbReference>
<gene>
    <name evidence="9" type="primary">appB</name>
    <name evidence="9" type="ORF">GCM10011575_37000</name>
</gene>
<feature type="transmembrane region" description="Helical" evidence="7">
    <location>
        <begin position="183"/>
        <end position="202"/>
    </location>
</feature>
<dbReference type="Pfam" id="PF00528">
    <property type="entry name" value="BPD_transp_1"/>
    <property type="match status" value="1"/>
</dbReference>
<dbReference type="AlphaFoldDB" id="A0A917SE02"/>
<sequence length="316" mass="34270">MIPYIIRRILIGIPVLWGVTVINFVIINLAPGSPADLYLTPTSTPNQVAMMRHQLGLDQPIWVRYVKWLGQLVHGDLGYSLQNRIPVTQLLGERILPTLTLMGASLVVAYAVAIPFGIFVARRRNTAADYGVVGLSFLGISVPHFFLGLVMIYVFAVKLGWFPTGNIMTLGGPGGLVDRVEHLVLPTLVLATAISANMVRYVRSSMIDVLGADYIRTARAKGLGDIMITNKHALRNALTPIVTVIGVDLSVLLGGAIVTEQIFQWQGIGLLTIQAIQGRDYSVLMGINLIAALGVFVANLLTDIAYGVVDPRVKYS</sequence>
<feature type="transmembrane region" description="Helical" evidence="7">
    <location>
        <begin position="237"/>
        <end position="263"/>
    </location>
</feature>
<organism evidence="9 10">
    <name type="scientific">Microlunatus endophyticus</name>
    <dbReference type="NCBI Taxonomy" id="1716077"/>
    <lineage>
        <taxon>Bacteria</taxon>
        <taxon>Bacillati</taxon>
        <taxon>Actinomycetota</taxon>
        <taxon>Actinomycetes</taxon>
        <taxon>Propionibacteriales</taxon>
        <taxon>Propionibacteriaceae</taxon>
        <taxon>Microlunatus</taxon>
    </lineage>
</organism>
<dbReference type="Pfam" id="PF19300">
    <property type="entry name" value="BPD_transp_1_N"/>
    <property type="match status" value="1"/>
</dbReference>
<dbReference type="InterPro" id="IPR035906">
    <property type="entry name" value="MetI-like_sf"/>
</dbReference>
<dbReference type="Gene3D" id="1.10.3720.10">
    <property type="entry name" value="MetI-like"/>
    <property type="match status" value="1"/>
</dbReference>
<dbReference type="GO" id="GO:0055085">
    <property type="term" value="P:transmembrane transport"/>
    <property type="evidence" value="ECO:0007669"/>
    <property type="project" value="InterPro"/>
</dbReference>
<dbReference type="SUPFAM" id="SSF161098">
    <property type="entry name" value="MetI-like"/>
    <property type="match status" value="1"/>
</dbReference>
<proteinExistence type="inferred from homology"/>
<comment type="subcellular location">
    <subcellularLocation>
        <location evidence="1 7">Cell membrane</location>
        <topology evidence="1 7">Multi-pass membrane protein</topology>
    </subcellularLocation>
</comment>
<protein>
    <submittedName>
        <fullName evidence="9">Oligopeptide transport system permease protein AppB</fullName>
    </submittedName>
</protein>
<reference evidence="9" key="1">
    <citation type="journal article" date="2014" name="Int. J. Syst. Evol. Microbiol.">
        <title>Complete genome sequence of Corynebacterium casei LMG S-19264T (=DSM 44701T), isolated from a smear-ripened cheese.</title>
        <authorList>
            <consortium name="US DOE Joint Genome Institute (JGI-PGF)"/>
            <person name="Walter F."/>
            <person name="Albersmeier A."/>
            <person name="Kalinowski J."/>
            <person name="Ruckert C."/>
        </authorList>
    </citation>
    <scope>NUCLEOTIDE SEQUENCE</scope>
    <source>
        <strain evidence="9">CGMCC 4.7306</strain>
    </source>
</reference>
<dbReference type="CDD" id="cd06261">
    <property type="entry name" value="TM_PBP2"/>
    <property type="match status" value="1"/>
</dbReference>
<feature type="transmembrane region" description="Helical" evidence="7">
    <location>
        <begin position="132"/>
        <end position="156"/>
    </location>
</feature>
<evidence type="ECO:0000259" key="8">
    <source>
        <dbReference type="PROSITE" id="PS50928"/>
    </source>
</evidence>
<evidence type="ECO:0000256" key="2">
    <source>
        <dbReference type="ARBA" id="ARBA00022448"/>
    </source>
</evidence>
<evidence type="ECO:0000256" key="5">
    <source>
        <dbReference type="ARBA" id="ARBA00022989"/>
    </source>
</evidence>
<dbReference type="InterPro" id="IPR000515">
    <property type="entry name" value="MetI-like"/>
</dbReference>
<evidence type="ECO:0000256" key="6">
    <source>
        <dbReference type="ARBA" id="ARBA00023136"/>
    </source>
</evidence>
<dbReference type="EMBL" id="BMMZ01000010">
    <property type="protein sequence ID" value="GGL75390.1"/>
    <property type="molecule type" value="Genomic_DNA"/>
</dbReference>
<keyword evidence="4 7" id="KW-0812">Transmembrane</keyword>
<comment type="similarity">
    <text evidence="7">Belongs to the binding-protein-dependent transport system permease family.</text>
</comment>
<keyword evidence="3" id="KW-1003">Cell membrane</keyword>
<feature type="transmembrane region" description="Helical" evidence="7">
    <location>
        <begin position="9"/>
        <end position="30"/>
    </location>
</feature>
<evidence type="ECO:0000313" key="10">
    <source>
        <dbReference type="Proteomes" id="UP000613840"/>
    </source>
</evidence>
<dbReference type="RefSeq" id="WP_188896855.1">
    <property type="nucleotide sequence ID" value="NZ_BMMZ01000010.1"/>
</dbReference>
<evidence type="ECO:0000256" key="4">
    <source>
        <dbReference type="ARBA" id="ARBA00022692"/>
    </source>
</evidence>
<evidence type="ECO:0000256" key="7">
    <source>
        <dbReference type="RuleBase" id="RU363032"/>
    </source>
</evidence>
<dbReference type="PANTHER" id="PTHR43163">
    <property type="entry name" value="DIPEPTIDE TRANSPORT SYSTEM PERMEASE PROTEIN DPPB-RELATED"/>
    <property type="match status" value="1"/>
</dbReference>
<dbReference type="Proteomes" id="UP000613840">
    <property type="component" value="Unassembled WGS sequence"/>
</dbReference>
<feature type="transmembrane region" description="Helical" evidence="7">
    <location>
        <begin position="99"/>
        <end position="120"/>
    </location>
</feature>
<dbReference type="PROSITE" id="PS50928">
    <property type="entry name" value="ABC_TM1"/>
    <property type="match status" value="1"/>
</dbReference>
<dbReference type="InterPro" id="IPR045621">
    <property type="entry name" value="BPD_transp_1_N"/>
</dbReference>
<evidence type="ECO:0000256" key="3">
    <source>
        <dbReference type="ARBA" id="ARBA00022475"/>
    </source>
</evidence>
<evidence type="ECO:0000256" key="1">
    <source>
        <dbReference type="ARBA" id="ARBA00004651"/>
    </source>
</evidence>
<feature type="domain" description="ABC transmembrane type-1" evidence="8">
    <location>
        <begin position="95"/>
        <end position="302"/>
    </location>
</feature>
<accession>A0A917SE02</accession>
<comment type="caution">
    <text evidence="9">The sequence shown here is derived from an EMBL/GenBank/DDBJ whole genome shotgun (WGS) entry which is preliminary data.</text>
</comment>
<keyword evidence="10" id="KW-1185">Reference proteome</keyword>
<keyword evidence="2 7" id="KW-0813">Transport</keyword>
<evidence type="ECO:0000313" key="9">
    <source>
        <dbReference type="EMBL" id="GGL75390.1"/>
    </source>
</evidence>
<feature type="transmembrane region" description="Helical" evidence="7">
    <location>
        <begin position="283"/>
        <end position="309"/>
    </location>
</feature>
<name>A0A917SE02_9ACTN</name>